<name>A0A6J7U6F3_9ZZZZ</name>
<feature type="compositionally biased region" description="Polar residues" evidence="1">
    <location>
        <begin position="53"/>
        <end position="66"/>
    </location>
</feature>
<accession>A0A6J7U6F3</accession>
<gene>
    <name evidence="2" type="ORF">UFOPK4355_00307</name>
</gene>
<sequence length="112" mass="11769">MLYRSIKPGSTEITWPLVPALPSSVVTVIELTARLPSKGAYIFPAEEAPRTISTRQPFSFNNSANPKSGADPYPPPTNSAFTGSVGMPKLVPSGPTISTVACIGSAVNQRLP</sequence>
<reference evidence="2" key="1">
    <citation type="submission" date="2020-05" db="EMBL/GenBank/DDBJ databases">
        <authorList>
            <person name="Chiriac C."/>
            <person name="Salcher M."/>
            <person name="Ghai R."/>
            <person name="Kavagutti S V."/>
        </authorList>
    </citation>
    <scope>NUCLEOTIDE SEQUENCE</scope>
</reference>
<evidence type="ECO:0000313" key="2">
    <source>
        <dbReference type="EMBL" id="CAB5060910.1"/>
    </source>
</evidence>
<dbReference type="AlphaFoldDB" id="A0A6J7U6F3"/>
<dbReference type="EMBL" id="CAFBQT010000022">
    <property type="protein sequence ID" value="CAB5060910.1"/>
    <property type="molecule type" value="Genomic_DNA"/>
</dbReference>
<proteinExistence type="predicted"/>
<organism evidence="2">
    <name type="scientific">freshwater metagenome</name>
    <dbReference type="NCBI Taxonomy" id="449393"/>
    <lineage>
        <taxon>unclassified sequences</taxon>
        <taxon>metagenomes</taxon>
        <taxon>ecological metagenomes</taxon>
    </lineage>
</organism>
<evidence type="ECO:0000256" key="1">
    <source>
        <dbReference type="SAM" id="MobiDB-lite"/>
    </source>
</evidence>
<protein>
    <submittedName>
        <fullName evidence="2">Unannotated protein</fullName>
    </submittedName>
</protein>
<feature type="region of interest" description="Disordered" evidence="1">
    <location>
        <begin position="53"/>
        <end position="86"/>
    </location>
</feature>